<gene>
    <name evidence="2" type="ORF">ENS64_01045</name>
</gene>
<dbReference type="GO" id="GO:0004674">
    <property type="term" value="F:protein serine/threonine kinase activity"/>
    <property type="evidence" value="ECO:0007669"/>
    <property type="project" value="UniProtKB-KW"/>
</dbReference>
<keyword evidence="2" id="KW-0808">Transferase</keyword>
<evidence type="ECO:0000313" key="2">
    <source>
        <dbReference type="EMBL" id="HGT37846.1"/>
    </source>
</evidence>
<dbReference type="InterPro" id="IPR045269">
    <property type="entry name" value="Atg1-like"/>
</dbReference>
<dbReference type="Gene3D" id="1.10.510.10">
    <property type="entry name" value="Transferase(Phosphotransferase) domain 1"/>
    <property type="match status" value="1"/>
</dbReference>
<keyword evidence="2" id="KW-0418">Kinase</keyword>
<dbReference type="PANTHER" id="PTHR24348:SF68">
    <property type="entry name" value="SERINE_THREONINE-PROTEIN KINASE ATG1C"/>
    <property type="match status" value="1"/>
</dbReference>
<proteinExistence type="predicted"/>
<comment type="caution">
    <text evidence="2">The sequence shown here is derived from an EMBL/GenBank/DDBJ whole genome shotgun (WGS) entry which is preliminary data.</text>
</comment>
<dbReference type="PROSITE" id="PS50011">
    <property type="entry name" value="PROTEIN_KINASE_DOM"/>
    <property type="match status" value="1"/>
</dbReference>
<protein>
    <submittedName>
        <fullName evidence="2">Serine/threonine protein kinase</fullName>
    </submittedName>
</protein>
<dbReference type="Pfam" id="PF00069">
    <property type="entry name" value="Pkinase"/>
    <property type="match status" value="1"/>
</dbReference>
<dbReference type="SUPFAM" id="SSF56112">
    <property type="entry name" value="Protein kinase-like (PK-like)"/>
    <property type="match status" value="1"/>
</dbReference>
<evidence type="ECO:0000259" key="1">
    <source>
        <dbReference type="PROSITE" id="PS50011"/>
    </source>
</evidence>
<sequence>MKFLKQLFTRKPKVVKVDISRRFELLNRTGQGSMSKVWRARDLISGRIVALKLLDVAKTRRFEARFEGLKVRKPSEGEIAIQLKHPHIVTTFEHGITTNDEQYLVMEFIEGVGLSYLIDLQNDVMKQNRLRFMVELGEAIEYFHRQNWIHRDICPRNVMLDRDYSVKLIDFGLVVPNTEEFRQPGNRTGTANYMAPELIKRQRTDQRIDIFSYAVTCYEMWARRLPWDAAETLEAVMQHINTPPLDLRKAAPNIDEDIAETVMKGLAVTPDDRWPTMSAMLQPLRAALARQTR</sequence>
<dbReference type="GO" id="GO:0005524">
    <property type="term" value="F:ATP binding"/>
    <property type="evidence" value="ECO:0007669"/>
    <property type="project" value="InterPro"/>
</dbReference>
<dbReference type="InterPro" id="IPR000719">
    <property type="entry name" value="Prot_kinase_dom"/>
</dbReference>
<feature type="domain" description="Protein kinase" evidence="1">
    <location>
        <begin position="23"/>
        <end position="285"/>
    </location>
</feature>
<name>A0A7C4QNX7_9PLAN</name>
<dbReference type="AlphaFoldDB" id="A0A7C4QNX7"/>
<dbReference type="InterPro" id="IPR011009">
    <property type="entry name" value="Kinase-like_dom_sf"/>
</dbReference>
<keyword evidence="2" id="KW-0723">Serine/threonine-protein kinase</keyword>
<dbReference type="Gene3D" id="3.30.200.20">
    <property type="entry name" value="Phosphorylase Kinase, domain 1"/>
    <property type="match status" value="1"/>
</dbReference>
<reference evidence="2" key="1">
    <citation type="journal article" date="2020" name="mSystems">
        <title>Genome- and Community-Level Interaction Insights into Carbon Utilization and Element Cycling Functions of Hydrothermarchaeota in Hydrothermal Sediment.</title>
        <authorList>
            <person name="Zhou Z."/>
            <person name="Liu Y."/>
            <person name="Xu W."/>
            <person name="Pan J."/>
            <person name="Luo Z.H."/>
            <person name="Li M."/>
        </authorList>
    </citation>
    <scope>NUCLEOTIDE SEQUENCE [LARGE SCALE GENOMIC DNA]</scope>
    <source>
        <strain evidence="2">SpSt-508</strain>
    </source>
</reference>
<dbReference type="EMBL" id="DSVQ01000003">
    <property type="protein sequence ID" value="HGT37846.1"/>
    <property type="molecule type" value="Genomic_DNA"/>
</dbReference>
<organism evidence="2">
    <name type="scientific">Schlesneria paludicola</name>
    <dbReference type="NCBI Taxonomy" id="360056"/>
    <lineage>
        <taxon>Bacteria</taxon>
        <taxon>Pseudomonadati</taxon>
        <taxon>Planctomycetota</taxon>
        <taxon>Planctomycetia</taxon>
        <taxon>Planctomycetales</taxon>
        <taxon>Planctomycetaceae</taxon>
        <taxon>Schlesneria</taxon>
    </lineage>
</organism>
<dbReference type="CDD" id="cd14014">
    <property type="entry name" value="STKc_PknB_like"/>
    <property type="match status" value="1"/>
</dbReference>
<accession>A0A7C4QNX7</accession>
<dbReference type="GO" id="GO:0005737">
    <property type="term" value="C:cytoplasm"/>
    <property type="evidence" value="ECO:0007669"/>
    <property type="project" value="TreeGrafter"/>
</dbReference>
<dbReference type="PANTHER" id="PTHR24348">
    <property type="entry name" value="SERINE/THREONINE-PROTEIN KINASE UNC-51-RELATED"/>
    <property type="match status" value="1"/>
</dbReference>